<feature type="region of interest" description="Disordered" evidence="1">
    <location>
        <begin position="646"/>
        <end position="665"/>
    </location>
</feature>
<accession>A0ABT3IMZ8</accession>
<sequence length="665" mass="72155">MKQIPYVITRKYLFFLILFFLTNLITGKVFSQYIYATQQTNQVNGLCVLCGITAPDAPINNSDLDDYSTFTITAGLLGVSVEQTLIFSDLSNNGCDSLVIGIGSSNAVLSVNLFGGISTQTFNGTIPNNDLQTSISGSIRLLNNNTRAEISLKPGATFDRVKISLNSTLLGLLNSFRLYYAYKKPATNPPAISRDTAICPGKSVTLSASGGAGATISWYNALTGGTLLYTGNNFTVTPATTTSYYAAATTVSGCKSTRSKVTVTIIPPPENPVYTVPAAMTCGNTAITVSNYRPGLKYNIFVKYTGLSGLILDTTFSVTNTSSFIVPDINFETHVQANIGVQATDLQTGCQSDTTFAAFIYGGHSSVPTLNADSVSICKYDSTTLHAEYALPAIYRWYDAPTGGNLLFTGQDYRVSPAITTTYYVGLGYVCENKIRRAIKVIVKKTTNPLYTVPQGFQCKSPVITITNHQPSYYYKVRVIGLFFMGAPYDTSYLVKNSNKVILPALTFQAPVSINLYIQALDTITGCRSDSVLKQFTMGGFAGYPGASFDSTTICKGDSVVINGFFPNRPLAVIRWYDAPVNGNLLFTGNNFKAKPTATKTYYISAGFECEYPVRRPVKVKVNNCVTKTSHNRQPAAARSNARIHLSTNPTPDLRQVKTNTNKRK</sequence>
<comment type="caution">
    <text evidence="4">The sequence shown here is derived from an EMBL/GenBank/DDBJ whole genome shotgun (WGS) entry which is preliminary data.</text>
</comment>
<organism evidence="4 5">
    <name type="scientific">Chitinophaga nivalis</name>
    <dbReference type="NCBI Taxonomy" id="2991709"/>
    <lineage>
        <taxon>Bacteria</taxon>
        <taxon>Pseudomonadati</taxon>
        <taxon>Bacteroidota</taxon>
        <taxon>Chitinophagia</taxon>
        <taxon>Chitinophagales</taxon>
        <taxon>Chitinophagaceae</taxon>
        <taxon>Chitinophaga</taxon>
    </lineage>
</organism>
<evidence type="ECO:0000313" key="4">
    <source>
        <dbReference type="EMBL" id="MCW3485341.1"/>
    </source>
</evidence>
<dbReference type="EMBL" id="JAPDNS010000001">
    <property type="protein sequence ID" value="MCW3485341.1"/>
    <property type="molecule type" value="Genomic_DNA"/>
</dbReference>
<dbReference type="RefSeq" id="WP_264731613.1">
    <property type="nucleotide sequence ID" value="NZ_JAPDNR010000001.1"/>
</dbReference>
<protein>
    <recommendedName>
        <fullName evidence="3">Ig-like domain-containing protein</fullName>
    </recommendedName>
</protein>
<feature type="domain" description="Ig-like" evidence="3">
    <location>
        <begin position="367"/>
        <end position="443"/>
    </location>
</feature>
<feature type="transmembrane region" description="Helical" evidence="2">
    <location>
        <begin position="12"/>
        <end position="35"/>
    </location>
</feature>
<reference evidence="4 5" key="1">
    <citation type="submission" date="2022-10" db="EMBL/GenBank/DDBJ databases">
        <title>Chitinophaga nivalis PC15 sp. nov., isolated from Pyeongchang county, South Korea.</title>
        <authorList>
            <person name="Trinh H.N."/>
        </authorList>
    </citation>
    <scope>NUCLEOTIDE SEQUENCE [LARGE SCALE GENOMIC DNA]</scope>
    <source>
        <strain evidence="4 5">PC14</strain>
    </source>
</reference>
<dbReference type="InterPro" id="IPR044023">
    <property type="entry name" value="Ig_7"/>
</dbReference>
<evidence type="ECO:0000256" key="2">
    <source>
        <dbReference type="SAM" id="Phobius"/>
    </source>
</evidence>
<dbReference type="Proteomes" id="UP001207742">
    <property type="component" value="Unassembled WGS sequence"/>
</dbReference>
<keyword evidence="5" id="KW-1185">Reference proteome</keyword>
<proteinExistence type="predicted"/>
<keyword evidence="2" id="KW-0812">Transmembrane</keyword>
<keyword evidence="2" id="KW-1133">Transmembrane helix</keyword>
<feature type="domain" description="Ig-like" evidence="3">
    <location>
        <begin position="190"/>
        <end position="267"/>
    </location>
</feature>
<name>A0ABT3IMZ8_9BACT</name>
<keyword evidence="2" id="KW-0472">Membrane</keyword>
<gene>
    <name evidence="4" type="ORF">OL497_15630</name>
</gene>
<feature type="domain" description="Ig-like" evidence="3">
    <location>
        <begin position="550"/>
        <end position="623"/>
    </location>
</feature>
<evidence type="ECO:0000313" key="5">
    <source>
        <dbReference type="Proteomes" id="UP001207742"/>
    </source>
</evidence>
<dbReference type="Pfam" id="PF19081">
    <property type="entry name" value="Ig_7"/>
    <property type="match status" value="3"/>
</dbReference>
<evidence type="ECO:0000259" key="3">
    <source>
        <dbReference type="Pfam" id="PF19081"/>
    </source>
</evidence>
<evidence type="ECO:0000256" key="1">
    <source>
        <dbReference type="SAM" id="MobiDB-lite"/>
    </source>
</evidence>